<dbReference type="Gene3D" id="2.60.40.10">
    <property type="entry name" value="Immunoglobulins"/>
    <property type="match status" value="1"/>
</dbReference>
<keyword evidence="2" id="KW-1185">Reference proteome</keyword>
<dbReference type="EMBL" id="JBHULG010000007">
    <property type="protein sequence ID" value="MFD2545877.1"/>
    <property type="molecule type" value="Genomic_DNA"/>
</dbReference>
<name>A0ABW5KDW7_9FLAO</name>
<sequence>MHDSFRFLIISLLFLSGTFFKAQTSLEVTPPRNYFSSAAGESTTKKIIVTNSSKKNALTLTISFNDWKYDEHGSNIMAEPESFPNSCSNWISVQPQSYFSLEPGESKEVEVTVTPPATRTDTLNVHTAMLFITQTNPIDSYNENGALIKVSLRNGIKIYHNYNTPTHSDVEFTNFIFDKKFNKLELAIENKGNIWTDGPIATELINQSDGKKYQLEDQIIYTMPGDQRSVLIPLPKDLKPGKYIATSTFSYGDDTIKMAELTFIHE</sequence>
<reference evidence="2" key="1">
    <citation type="journal article" date="2019" name="Int. J. Syst. Evol. Microbiol.">
        <title>The Global Catalogue of Microorganisms (GCM) 10K type strain sequencing project: providing services to taxonomists for standard genome sequencing and annotation.</title>
        <authorList>
            <consortium name="The Broad Institute Genomics Platform"/>
            <consortium name="The Broad Institute Genome Sequencing Center for Infectious Disease"/>
            <person name="Wu L."/>
            <person name="Ma J."/>
        </authorList>
    </citation>
    <scope>NUCLEOTIDE SEQUENCE [LARGE SCALE GENOMIC DNA]</scope>
    <source>
        <strain evidence="2">KCTC 52204</strain>
    </source>
</reference>
<dbReference type="RefSeq" id="WP_255930536.1">
    <property type="nucleotide sequence ID" value="NZ_JANFQP010000003.1"/>
</dbReference>
<proteinExistence type="predicted"/>
<protein>
    <submittedName>
        <fullName evidence="1">Molecular chaperone</fullName>
    </submittedName>
</protein>
<evidence type="ECO:0000313" key="2">
    <source>
        <dbReference type="Proteomes" id="UP001597394"/>
    </source>
</evidence>
<evidence type="ECO:0000313" key="1">
    <source>
        <dbReference type="EMBL" id="MFD2545877.1"/>
    </source>
</evidence>
<comment type="caution">
    <text evidence="1">The sequence shown here is derived from an EMBL/GenBank/DDBJ whole genome shotgun (WGS) entry which is preliminary data.</text>
</comment>
<accession>A0ABW5KDW7</accession>
<gene>
    <name evidence="1" type="ORF">ACFSO8_10455</name>
</gene>
<dbReference type="InterPro" id="IPR013783">
    <property type="entry name" value="Ig-like_fold"/>
</dbReference>
<dbReference type="Proteomes" id="UP001597394">
    <property type="component" value="Unassembled WGS sequence"/>
</dbReference>
<organism evidence="1 2">
    <name type="scientific">Kaistella montana</name>
    <dbReference type="NCBI Taxonomy" id="1849733"/>
    <lineage>
        <taxon>Bacteria</taxon>
        <taxon>Pseudomonadati</taxon>
        <taxon>Bacteroidota</taxon>
        <taxon>Flavobacteriia</taxon>
        <taxon>Flavobacteriales</taxon>
        <taxon>Weeksellaceae</taxon>
        <taxon>Chryseobacterium group</taxon>
        <taxon>Kaistella</taxon>
    </lineage>
</organism>